<feature type="non-terminal residue" evidence="2">
    <location>
        <position position="1"/>
    </location>
</feature>
<keyword evidence="1" id="KW-0175">Coiled coil</keyword>
<sequence length="194" mass="22695">NQRLSLLQAEKDLQLSKSQTLASKHSAIRNIEQRCLKLEHQIASQQFIISSIKSQLDRFDSVHLHQIQRFRDLKSEVENLEELEKEKDKHFGLKAREIEEFRAQADMFQTKCERRVADLRNCLNELNLSFVQLQHSAGYSNHSDLAAAEMRKSKLQAMKESLDRRLASNYETRAQLQKQLKSMLISQKRMEEAV</sequence>
<evidence type="ECO:0000313" key="2">
    <source>
        <dbReference type="EMBL" id="KAI7728487.1"/>
    </source>
</evidence>
<dbReference type="EMBL" id="JAMZMK010011202">
    <property type="protein sequence ID" value="KAI7728487.1"/>
    <property type="molecule type" value="Genomic_DNA"/>
</dbReference>
<dbReference type="Proteomes" id="UP001206925">
    <property type="component" value="Unassembled WGS sequence"/>
</dbReference>
<keyword evidence="3" id="KW-1185">Reference proteome</keyword>
<dbReference type="PANTHER" id="PTHR37214">
    <property type="entry name" value="CYTOMEGALOVIRUS UL139 PROTEIN"/>
    <property type="match status" value="1"/>
</dbReference>
<comment type="caution">
    <text evidence="2">The sequence shown here is derived from an EMBL/GenBank/DDBJ whole genome shotgun (WGS) entry which is preliminary data.</text>
</comment>
<gene>
    <name evidence="2" type="ORF">M8C21_011440</name>
</gene>
<name>A0AAD5G4W2_AMBAR</name>
<protein>
    <submittedName>
        <fullName evidence="2">Uncharacterized protein</fullName>
    </submittedName>
</protein>
<dbReference type="AlphaFoldDB" id="A0AAD5G4W2"/>
<feature type="coiled-coil region" evidence="1">
    <location>
        <begin position="145"/>
        <end position="193"/>
    </location>
</feature>
<evidence type="ECO:0000313" key="3">
    <source>
        <dbReference type="Proteomes" id="UP001206925"/>
    </source>
</evidence>
<proteinExistence type="predicted"/>
<dbReference type="PANTHER" id="PTHR37214:SF2">
    <property type="entry name" value="CYTOMEGALOVIRUS UL139 PROTEIN"/>
    <property type="match status" value="1"/>
</dbReference>
<evidence type="ECO:0000256" key="1">
    <source>
        <dbReference type="SAM" id="Coils"/>
    </source>
</evidence>
<dbReference type="Pfam" id="PF12507">
    <property type="entry name" value="HCMV_UL139"/>
    <property type="match status" value="1"/>
</dbReference>
<organism evidence="2 3">
    <name type="scientific">Ambrosia artemisiifolia</name>
    <name type="common">Common ragweed</name>
    <dbReference type="NCBI Taxonomy" id="4212"/>
    <lineage>
        <taxon>Eukaryota</taxon>
        <taxon>Viridiplantae</taxon>
        <taxon>Streptophyta</taxon>
        <taxon>Embryophyta</taxon>
        <taxon>Tracheophyta</taxon>
        <taxon>Spermatophyta</taxon>
        <taxon>Magnoliopsida</taxon>
        <taxon>eudicotyledons</taxon>
        <taxon>Gunneridae</taxon>
        <taxon>Pentapetalae</taxon>
        <taxon>asterids</taxon>
        <taxon>campanulids</taxon>
        <taxon>Asterales</taxon>
        <taxon>Asteraceae</taxon>
        <taxon>Asteroideae</taxon>
        <taxon>Heliantheae alliance</taxon>
        <taxon>Heliantheae</taxon>
        <taxon>Ambrosia</taxon>
    </lineage>
</organism>
<dbReference type="InterPro" id="IPR021042">
    <property type="entry name" value="Herpes_UL139_cytomegalovirus"/>
</dbReference>
<reference evidence="2" key="1">
    <citation type="submission" date="2022-06" db="EMBL/GenBank/DDBJ databases">
        <title>Uncovering the hologenomic basis of an extraordinary plant invasion.</title>
        <authorList>
            <person name="Bieker V.C."/>
            <person name="Martin M.D."/>
            <person name="Gilbert T."/>
            <person name="Hodgins K."/>
            <person name="Battlay P."/>
            <person name="Petersen B."/>
            <person name="Wilson J."/>
        </authorList>
    </citation>
    <scope>NUCLEOTIDE SEQUENCE</scope>
    <source>
        <strain evidence="2">AA19_3_7</strain>
        <tissue evidence="2">Leaf</tissue>
    </source>
</reference>
<feature type="coiled-coil region" evidence="1">
    <location>
        <begin position="70"/>
        <end position="100"/>
    </location>
</feature>
<accession>A0AAD5G4W2</accession>